<keyword evidence="2" id="KW-0472">Membrane</keyword>
<proteinExistence type="predicted"/>
<evidence type="ECO:0000256" key="1">
    <source>
        <dbReference type="SAM" id="MobiDB-lite"/>
    </source>
</evidence>
<dbReference type="AlphaFoldDB" id="A0A6C0LUY2"/>
<feature type="compositionally biased region" description="Basic and acidic residues" evidence="1">
    <location>
        <begin position="1"/>
        <end position="10"/>
    </location>
</feature>
<feature type="transmembrane region" description="Helical" evidence="2">
    <location>
        <begin position="52"/>
        <end position="72"/>
    </location>
</feature>
<dbReference type="EMBL" id="MN740567">
    <property type="protein sequence ID" value="QHU34190.1"/>
    <property type="molecule type" value="Genomic_DNA"/>
</dbReference>
<sequence length="364" mass="40877">MSATEEKPNETTENPPLTTEEDTKEPAEDEKETNESSNSEKSPDYKSFGTNVLNGTIRFLVFIFVGSSFAYLTKIVNERGGLGGTDITKPPFMSDFGLMGCGIDKASSTFKKGVKKLSDMGKKYMGQNVSSKLEGVDNAVNKKKGKVPFSVYAKHSLEEWSFPYKNSVLCNKENIYYEPLNYRLTRWAVAVVAFSYSNGRLGLEYMFETMANDSVSFWLGPIVVYLLLHITPLYGVASHAIGVLTKLGKLIARSMFQLWFPLITFMLAFFATPILVFGGAIVQSLSTLFFLIIYPFIETEKFPFKVNEEMKEFSGGMFIWHNIKKRMKYVLCAYFALLTKYAFGDLGPTYAGGGAALMLMTYFY</sequence>
<keyword evidence="2" id="KW-0812">Transmembrane</keyword>
<feature type="compositionally biased region" description="Acidic residues" evidence="1">
    <location>
        <begin position="19"/>
        <end position="32"/>
    </location>
</feature>
<evidence type="ECO:0000256" key="2">
    <source>
        <dbReference type="SAM" id="Phobius"/>
    </source>
</evidence>
<feature type="region of interest" description="Disordered" evidence="1">
    <location>
        <begin position="1"/>
        <end position="46"/>
    </location>
</feature>
<reference evidence="3" key="1">
    <citation type="journal article" date="2020" name="Nature">
        <title>Giant virus diversity and host interactions through global metagenomics.</title>
        <authorList>
            <person name="Schulz F."/>
            <person name="Roux S."/>
            <person name="Paez-Espino D."/>
            <person name="Jungbluth S."/>
            <person name="Walsh D.A."/>
            <person name="Denef V.J."/>
            <person name="McMahon K.D."/>
            <person name="Konstantinidis K.T."/>
            <person name="Eloe-Fadrosh E.A."/>
            <person name="Kyrpides N.C."/>
            <person name="Woyke T."/>
        </authorList>
    </citation>
    <scope>NUCLEOTIDE SEQUENCE</scope>
    <source>
        <strain evidence="3">GVMAG-S-1016713-123</strain>
    </source>
</reference>
<organism evidence="3">
    <name type="scientific">viral metagenome</name>
    <dbReference type="NCBI Taxonomy" id="1070528"/>
    <lineage>
        <taxon>unclassified sequences</taxon>
        <taxon>metagenomes</taxon>
        <taxon>organismal metagenomes</taxon>
    </lineage>
</organism>
<evidence type="ECO:0000313" key="3">
    <source>
        <dbReference type="EMBL" id="QHU34190.1"/>
    </source>
</evidence>
<feature type="transmembrane region" description="Helical" evidence="2">
    <location>
        <begin position="256"/>
        <end position="274"/>
    </location>
</feature>
<protein>
    <submittedName>
        <fullName evidence="3">Uncharacterized protein</fullName>
    </submittedName>
</protein>
<keyword evidence="2" id="KW-1133">Transmembrane helix</keyword>
<name>A0A6C0LUY2_9ZZZZ</name>
<accession>A0A6C0LUY2</accession>
<feature type="transmembrane region" description="Helical" evidence="2">
    <location>
        <begin position="222"/>
        <end position="244"/>
    </location>
</feature>